<proteinExistence type="predicted"/>
<sequence>MHYRITAPPLPASPRLASPRGRECPEGKERETDTQKHRHGKRNSTRPFFFWCPRAR</sequence>
<protein>
    <submittedName>
        <fullName evidence="2">Uncharacterized protein</fullName>
    </submittedName>
</protein>
<dbReference type="Proteomes" id="UP000324222">
    <property type="component" value="Unassembled WGS sequence"/>
</dbReference>
<comment type="caution">
    <text evidence="2">The sequence shown here is derived from an EMBL/GenBank/DDBJ whole genome shotgun (WGS) entry which is preliminary data.</text>
</comment>
<gene>
    <name evidence="2" type="ORF">E2C01_099605</name>
</gene>
<organism evidence="2 3">
    <name type="scientific">Portunus trituberculatus</name>
    <name type="common">Swimming crab</name>
    <name type="synonym">Neptunus trituberculatus</name>
    <dbReference type="NCBI Taxonomy" id="210409"/>
    <lineage>
        <taxon>Eukaryota</taxon>
        <taxon>Metazoa</taxon>
        <taxon>Ecdysozoa</taxon>
        <taxon>Arthropoda</taxon>
        <taxon>Crustacea</taxon>
        <taxon>Multicrustacea</taxon>
        <taxon>Malacostraca</taxon>
        <taxon>Eumalacostraca</taxon>
        <taxon>Eucarida</taxon>
        <taxon>Decapoda</taxon>
        <taxon>Pleocyemata</taxon>
        <taxon>Brachyura</taxon>
        <taxon>Eubrachyura</taxon>
        <taxon>Portunoidea</taxon>
        <taxon>Portunidae</taxon>
        <taxon>Portuninae</taxon>
        <taxon>Portunus</taxon>
    </lineage>
</organism>
<evidence type="ECO:0000313" key="3">
    <source>
        <dbReference type="Proteomes" id="UP000324222"/>
    </source>
</evidence>
<dbReference type="EMBL" id="VSRR010138749">
    <property type="protein sequence ID" value="MPD03946.1"/>
    <property type="molecule type" value="Genomic_DNA"/>
</dbReference>
<reference evidence="2 3" key="1">
    <citation type="submission" date="2019-05" db="EMBL/GenBank/DDBJ databases">
        <title>Another draft genome of Portunus trituberculatus and its Hox gene families provides insights of decapod evolution.</title>
        <authorList>
            <person name="Jeong J.-H."/>
            <person name="Song I."/>
            <person name="Kim S."/>
            <person name="Choi T."/>
            <person name="Kim D."/>
            <person name="Ryu S."/>
            <person name="Kim W."/>
        </authorList>
    </citation>
    <scope>NUCLEOTIDE SEQUENCE [LARGE SCALE GENOMIC DNA]</scope>
    <source>
        <tissue evidence="2">Muscle</tissue>
    </source>
</reference>
<feature type="compositionally biased region" description="Basic and acidic residues" evidence="1">
    <location>
        <begin position="20"/>
        <end position="35"/>
    </location>
</feature>
<accession>A0A5B7KAV6</accession>
<feature type="region of interest" description="Disordered" evidence="1">
    <location>
        <begin position="1"/>
        <end position="56"/>
    </location>
</feature>
<keyword evidence="3" id="KW-1185">Reference proteome</keyword>
<name>A0A5B7KAV6_PORTR</name>
<evidence type="ECO:0000313" key="2">
    <source>
        <dbReference type="EMBL" id="MPD03946.1"/>
    </source>
</evidence>
<dbReference type="AlphaFoldDB" id="A0A5B7KAV6"/>
<evidence type="ECO:0000256" key="1">
    <source>
        <dbReference type="SAM" id="MobiDB-lite"/>
    </source>
</evidence>